<reference evidence="1" key="1">
    <citation type="submission" date="2016-11" db="UniProtKB">
        <authorList>
            <consortium name="WormBaseParasite"/>
        </authorList>
    </citation>
    <scope>IDENTIFICATION</scope>
    <source>
        <strain evidence="1">pt0022</strain>
    </source>
</reference>
<protein>
    <submittedName>
        <fullName evidence="1">Uncharacterized protein</fullName>
    </submittedName>
</protein>
<sequence length="521" mass="59273">MSSVYNLIVSQKTWNGDQLAIHLFAYRELLSLVKELDMNQIDEIMDVTSICLKKENELPSLDLLRVSAELLSLIEGKAGVFIGKKLIQKNWSINFRIVIRRLLQTPAIAQATPSTSKEAFPGQYLPVLFELSDELVSLIGSNWFENDPDFLLLLSAMSSIRLQEVFHKQTSIKEAFVHGRLHCHFARCGEYDNILPDDRATILCRTLRESAIYTCEYYHNSEENSDDWKKVIVSTFQFLCIYIDFGGLVTLPSEYTKNLGEVLLRLAVSCCEISLVPLECLAKVICELPFLPSTTLDTITDALRQYNNKTNEEDVVRILDTLHVQLQGSIPSRKWCPAVSLHRVAELLQQIKSGQEKYKRKNKSEVAASGGGDSDNHYQIFDKMDFVSSNRSSLKPKIKVASSEERSFEKFSPEIDFKTDKSSNLTYFRVALVGEAGSEKNNVRRAYVQLMSNRNNQLKAEKALILKKGNKSERIDVLDSNVVTVQGFQFIVKMIIHLKGEFILLNDLKPREFILLNELKP</sequence>
<dbReference type="AlphaFoldDB" id="A0A1I8EJJ3"/>
<evidence type="ECO:0000313" key="1">
    <source>
        <dbReference type="WBParaSite" id="maker-PairedContig_254-snap-gene-0.2-mRNA-1"/>
    </source>
</evidence>
<organism evidence="1">
    <name type="scientific">Wuchereria bancrofti</name>
    <dbReference type="NCBI Taxonomy" id="6293"/>
    <lineage>
        <taxon>Eukaryota</taxon>
        <taxon>Metazoa</taxon>
        <taxon>Ecdysozoa</taxon>
        <taxon>Nematoda</taxon>
        <taxon>Chromadorea</taxon>
        <taxon>Rhabditida</taxon>
        <taxon>Spirurina</taxon>
        <taxon>Spiruromorpha</taxon>
        <taxon>Filarioidea</taxon>
        <taxon>Onchocercidae</taxon>
        <taxon>Wuchereria</taxon>
    </lineage>
</organism>
<dbReference type="WBParaSite" id="maker-PairedContig_254-snap-gene-0.2-mRNA-1">
    <property type="protein sequence ID" value="maker-PairedContig_254-snap-gene-0.2-mRNA-1"/>
    <property type="gene ID" value="maker-PairedContig_254-snap-gene-0.2"/>
</dbReference>
<proteinExistence type="predicted"/>
<accession>A0A1I8EJJ3</accession>
<dbReference type="STRING" id="6293.A0A1I8EJJ3"/>
<name>A0A1I8EJJ3_WUCBA</name>